<dbReference type="EMBL" id="JAHYIQ010000009">
    <property type="protein sequence ID" value="KAK1128757.1"/>
    <property type="molecule type" value="Genomic_DNA"/>
</dbReference>
<evidence type="ECO:0000313" key="1">
    <source>
        <dbReference type="EMBL" id="KAK1128757.1"/>
    </source>
</evidence>
<evidence type="ECO:0000313" key="2">
    <source>
        <dbReference type="Proteomes" id="UP001177670"/>
    </source>
</evidence>
<feature type="non-terminal residue" evidence="1">
    <location>
        <position position="1"/>
    </location>
</feature>
<accession>A0AA40KQB0</accession>
<name>A0AA40KQB0_9HYME</name>
<reference evidence="1" key="1">
    <citation type="submission" date="2021-10" db="EMBL/GenBank/DDBJ databases">
        <title>Melipona bicolor Genome sequencing and assembly.</title>
        <authorList>
            <person name="Araujo N.S."/>
            <person name="Arias M.C."/>
        </authorList>
    </citation>
    <scope>NUCLEOTIDE SEQUENCE</scope>
    <source>
        <strain evidence="1">USP_2M_L1-L4_2017</strain>
        <tissue evidence="1">Whole body</tissue>
    </source>
</reference>
<gene>
    <name evidence="1" type="ORF">K0M31_019909</name>
</gene>
<proteinExistence type="predicted"/>
<sequence length="81" mass="9705">YEPQTRHRSDKKKFKVRKSFPIRTERIWLNLSFLGHQPARVRQSTNGTKKEVVECRRDISRNEFLNRALTWKTIYNACPTA</sequence>
<keyword evidence="2" id="KW-1185">Reference proteome</keyword>
<dbReference type="Proteomes" id="UP001177670">
    <property type="component" value="Unassembled WGS sequence"/>
</dbReference>
<protein>
    <submittedName>
        <fullName evidence="1">Uncharacterized protein</fullName>
    </submittedName>
</protein>
<organism evidence="1 2">
    <name type="scientific">Melipona bicolor</name>
    <dbReference type="NCBI Taxonomy" id="60889"/>
    <lineage>
        <taxon>Eukaryota</taxon>
        <taxon>Metazoa</taxon>
        <taxon>Ecdysozoa</taxon>
        <taxon>Arthropoda</taxon>
        <taxon>Hexapoda</taxon>
        <taxon>Insecta</taxon>
        <taxon>Pterygota</taxon>
        <taxon>Neoptera</taxon>
        <taxon>Endopterygota</taxon>
        <taxon>Hymenoptera</taxon>
        <taxon>Apocrita</taxon>
        <taxon>Aculeata</taxon>
        <taxon>Apoidea</taxon>
        <taxon>Anthophila</taxon>
        <taxon>Apidae</taxon>
        <taxon>Melipona</taxon>
    </lineage>
</organism>
<comment type="caution">
    <text evidence="1">The sequence shown here is derived from an EMBL/GenBank/DDBJ whole genome shotgun (WGS) entry which is preliminary data.</text>
</comment>
<dbReference type="AlphaFoldDB" id="A0AA40KQB0"/>